<dbReference type="PANTHER" id="PTHR11538:SF70">
    <property type="entry name" value="25S RRNA (URIDINE-N(3))-METHYLTRANSFERASE BMT5-LIKE DOMAIN-CONTAINING PROTEIN"/>
    <property type="match status" value="1"/>
</dbReference>
<dbReference type="EMBL" id="GISG01283188">
    <property type="protein sequence ID" value="MBA4679387.1"/>
    <property type="molecule type" value="Transcribed_RNA"/>
</dbReference>
<sequence>MGQIASIFLRCLGVKVKEDGEDNRRLISHAQGPSASIYLDHVTELQQSVYQPLISTNVDAHCLHRDATAILNQGRIIDIPCFVSHRDPDIDHDDLYSSGLDNSSISCLVQETETINYVEEMKDVIMSKHELRGPAKRVVDSKAKNKTTVDFVHGSNVKGVTSKEIMLDERRLAPCASSACGRRWAVEGTSPQLVSHRDFSSVVNMVITSGGSQEEIKHVITNKDEPSKLAKRAFGSGVKSTTKVGFAIDSNMEGATVSKETGLNQKRIESSGTSSTPRSCRVVKGTSPVLVSQEVFSLAANMVTTSCSSQEEIKDVALKKHEPKGSAKQLFSTENVAKLDSINCRNLEGMAISKDMTLDEPRSGPDNAGSTPRKCCMVKGPSPPVLVSQEAFSSAANMVSTCCNLQGNISKHGSIGPYTSIQRILLVGEGDFSFSASLAIAFGSASNMVATSLNSPDFLIRNYGGFPTNLSELETRGSIVLHGVDATKMAKHPHLASLKFDRIIFNFPHSGFKQDSPECEIRRHQRLVRGFLRNAKKMIEEDGQIHVTHKSNAFFLKWDIPKLGTDQGLRLIQEVNFKRSKYPGYHTKYGFGGDKDFDCNPSKTYKFGLNS</sequence>
<dbReference type="AlphaFoldDB" id="A0A7C9FB12"/>
<evidence type="ECO:0000259" key="1">
    <source>
        <dbReference type="Pfam" id="PF10354"/>
    </source>
</evidence>
<accession>A0A7C9FB12</accession>
<organism evidence="2">
    <name type="scientific">Opuntia streptacantha</name>
    <name type="common">Prickly pear cactus</name>
    <name type="synonym">Opuntia cardona</name>
    <dbReference type="NCBI Taxonomy" id="393608"/>
    <lineage>
        <taxon>Eukaryota</taxon>
        <taxon>Viridiplantae</taxon>
        <taxon>Streptophyta</taxon>
        <taxon>Embryophyta</taxon>
        <taxon>Tracheophyta</taxon>
        <taxon>Spermatophyta</taxon>
        <taxon>Magnoliopsida</taxon>
        <taxon>eudicotyledons</taxon>
        <taxon>Gunneridae</taxon>
        <taxon>Pentapetalae</taxon>
        <taxon>Caryophyllales</taxon>
        <taxon>Cactineae</taxon>
        <taxon>Cactaceae</taxon>
        <taxon>Opuntioideae</taxon>
        <taxon>Opuntia</taxon>
    </lineage>
</organism>
<name>A0A7C9FB12_OPUST</name>
<dbReference type="InterPro" id="IPR019446">
    <property type="entry name" value="BMT5-like"/>
</dbReference>
<dbReference type="Pfam" id="PF10354">
    <property type="entry name" value="BMT5-like"/>
    <property type="match status" value="1"/>
</dbReference>
<dbReference type="GO" id="GO:0005737">
    <property type="term" value="C:cytoplasm"/>
    <property type="evidence" value="ECO:0007669"/>
    <property type="project" value="TreeGrafter"/>
</dbReference>
<dbReference type="GO" id="GO:0070475">
    <property type="term" value="P:rRNA base methylation"/>
    <property type="evidence" value="ECO:0007669"/>
    <property type="project" value="InterPro"/>
</dbReference>
<reference evidence="2" key="1">
    <citation type="journal article" date="2013" name="J. Plant Res.">
        <title>Effect of fungi and light on seed germination of three Opuntia species from semiarid lands of central Mexico.</title>
        <authorList>
            <person name="Delgado-Sanchez P."/>
            <person name="Jimenez-Bremont J.F."/>
            <person name="Guerrero-Gonzalez Mde L."/>
            <person name="Flores J."/>
        </authorList>
    </citation>
    <scope>NUCLEOTIDE SEQUENCE</scope>
    <source>
        <tissue evidence="2">Cladode</tissue>
    </source>
</reference>
<proteinExistence type="predicted"/>
<feature type="domain" description="25S rRNA (uridine-N(3))-methyltransferase BMT5-like" evidence="1">
    <location>
        <begin position="425"/>
        <end position="588"/>
    </location>
</feature>
<dbReference type="GO" id="GO:0070042">
    <property type="term" value="F:rRNA (uridine-N3-)-methyltransferase activity"/>
    <property type="evidence" value="ECO:0007669"/>
    <property type="project" value="InterPro"/>
</dbReference>
<protein>
    <recommendedName>
        <fullName evidence="1">25S rRNA (uridine-N(3))-methyltransferase BMT5-like domain-containing protein</fullName>
    </recommendedName>
</protein>
<reference evidence="2" key="2">
    <citation type="submission" date="2020-07" db="EMBL/GenBank/DDBJ databases">
        <authorList>
            <person name="Vera ALvarez R."/>
            <person name="Arias-Moreno D.M."/>
            <person name="Jimenez-Jacinto V."/>
            <person name="Jimenez-Bremont J.F."/>
            <person name="Swaminathan K."/>
            <person name="Moose S.P."/>
            <person name="Guerrero-Gonzalez M.L."/>
            <person name="Marino-Ramirez L."/>
            <person name="Landsman D."/>
            <person name="Rodriguez-Kessler M."/>
            <person name="Delgado-Sanchez P."/>
        </authorList>
    </citation>
    <scope>NUCLEOTIDE SEQUENCE</scope>
    <source>
        <tissue evidence="2">Cladode</tissue>
    </source>
</reference>
<evidence type="ECO:0000313" key="2">
    <source>
        <dbReference type="EMBL" id="MBA4679387.1"/>
    </source>
</evidence>
<dbReference type="PANTHER" id="PTHR11538">
    <property type="entry name" value="PHENYLALANYL-TRNA SYNTHETASE"/>
    <property type="match status" value="1"/>
</dbReference>